<dbReference type="Gene3D" id="3.80.10.10">
    <property type="entry name" value="Ribonuclease Inhibitor"/>
    <property type="match status" value="1"/>
</dbReference>
<protein>
    <submittedName>
        <fullName evidence="2">RNI-like protein</fullName>
    </submittedName>
</protein>
<evidence type="ECO:0000256" key="1">
    <source>
        <dbReference type="SAM" id="MobiDB-lite"/>
    </source>
</evidence>
<gene>
    <name evidence="2" type="ORF">F8M41_010181</name>
</gene>
<accession>A0A8H4AUN5</accession>
<dbReference type="EMBL" id="WTPW01000214">
    <property type="protein sequence ID" value="KAF0534166.1"/>
    <property type="molecule type" value="Genomic_DNA"/>
</dbReference>
<evidence type="ECO:0000313" key="3">
    <source>
        <dbReference type="Proteomes" id="UP000439903"/>
    </source>
</evidence>
<proteinExistence type="predicted"/>
<sequence length="301" mass="34083">MSYKLYHSNDLSNDDSSSNEDGRPANVFPPIPVQPRIPINTSPLSPGQFPPSMGSSLLYEGKKTTYAEVVQARVHVDTSASFRFAARKTLNHEVGTLKSRCAYCVAILFTTATSMRTLQSLSNVSADIGEFLVKELINHDKRVIPSWKLLAIPKAHLYPKSAYVNIELITKLIAWKTVFADLQPLQNLRRLNLNSVQLTPPLVPVKPSSLRNFEVMDLSRKLKYLDVGYTRVTDKVVRELKGLPYLSFLNLDFTQVSLSRRNILADVTSFQPVLLNGITKEVCEDEYYDFLKKKTYKYLAY</sequence>
<reference evidence="2 3" key="1">
    <citation type="journal article" date="2019" name="Environ. Microbiol.">
        <title>At the nexus of three kingdoms: the genome of the mycorrhizal fungus Gigaspora margarita provides insights into plant, endobacterial and fungal interactions.</title>
        <authorList>
            <person name="Venice F."/>
            <person name="Ghignone S."/>
            <person name="Salvioli di Fossalunga A."/>
            <person name="Amselem J."/>
            <person name="Novero M."/>
            <person name="Xianan X."/>
            <person name="Sedzielewska Toro K."/>
            <person name="Morin E."/>
            <person name="Lipzen A."/>
            <person name="Grigoriev I.V."/>
            <person name="Henrissat B."/>
            <person name="Martin F.M."/>
            <person name="Bonfante P."/>
        </authorList>
    </citation>
    <scope>NUCLEOTIDE SEQUENCE [LARGE SCALE GENOMIC DNA]</scope>
    <source>
        <strain evidence="2 3">BEG34</strain>
    </source>
</reference>
<organism evidence="2 3">
    <name type="scientific">Gigaspora margarita</name>
    <dbReference type="NCBI Taxonomy" id="4874"/>
    <lineage>
        <taxon>Eukaryota</taxon>
        <taxon>Fungi</taxon>
        <taxon>Fungi incertae sedis</taxon>
        <taxon>Mucoromycota</taxon>
        <taxon>Glomeromycotina</taxon>
        <taxon>Glomeromycetes</taxon>
        <taxon>Diversisporales</taxon>
        <taxon>Gigasporaceae</taxon>
        <taxon>Gigaspora</taxon>
    </lineage>
</organism>
<name>A0A8H4AUN5_GIGMA</name>
<feature type="region of interest" description="Disordered" evidence="1">
    <location>
        <begin position="1"/>
        <end position="32"/>
    </location>
</feature>
<keyword evidence="3" id="KW-1185">Reference proteome</keyword>
<dbReference type="Proteomes" id="UP000439903">
    <property type="component" value="Unassembled WGS sequence"/>
</dbReference>
<comment type="caution">
    <text evidence="2">The sequence shown here is derived from an EMBL/GenBank/DDBJ whole genome shotgun (WGS) entry which is preliminary data.</text>
</comment>
<dbReference type="OrthoDB" id="120976at2759"/>
<evidence type="ECO:0000313" key="2">
    <source>
        <dbReference type="EMBL" id="KAF0534166.1"/>
    </source>
</evidence>
<dbReference type="AlphaFoldDB" id="A0A8H4AUN5"/>
<dbReference type="InterPro" id="IPR032675">
    <property type="entry name" value="LRR_dom_sf"/>
</dbReference>
<dbReference type="SUPFAM" id="SSF52047">
    <property type="entry name" value="RNI-like"/>
    <property type="match status" value="1"/>
</dbReference>